<keyword evidence="1" id="KW-0812">Transmembrane</keyword>
<evidence type="ECO:0008006" key="4">
    <source>
        <dbReference type="Google" id="ProtNLM"/>
    </source>
</evidence>
<evidence type="ECO:0000313" key="3">
    <source>
        <dbReference type="Proteomes" id="UP000198848"/>
    </source>
</evidence>
<feature type="transmembrane region" description="Helical" evidence="1">
    <location>
        <begin position="28"/>
        <end position="50"/>
    </location>
</feature>
<dbReference type="STRING" id="1095778.SAMN04489842_3087"/>
<dbReference type="EMBL" id="FNLC01000003">
    <property type="protein sequence ID" value="SDR29491.1"/>
    <property type="molecule type" value="Genomic_DNA"/>
</dbReference>
<dbReference type="RefSeq" id="WP_090383635.1">
    <property type="nucleotide sequence ID" value="NZ_FNLC01000003.1"/>
</dbReference>
<keyword evidence="1" id="KW-1133">Transmembrane helix</keyword>
<proteinExistence type="predicted"/>
<gene>
    <name evidence="2" type="ORF">SAMN04489842_3087</name>
</gene>
<dbReference type="AlphaFoldDB" id="A0A1H1HVK7"/>
<reference evidence="3" key="1">
    <citation type="submission" date="2016-10" db="EMBL/GenBank/DDBJ databases">
        <authorList>
            <person name="Varghese N."/>
            <person name="Submissions S."/>
        </authorList>
    </citation>
    <scope>NUCLEOTIDE SEQUENCE [LARGE SCALE GENOMIC DNA]</scope>
    <source>
        <strain evidence="3">DSM 24767</strain>
    </source>
</reference>
<protein>
    <recommendedName>
        <fullName evidence="4">Major facilitator superfamily (MFS) profile domain-containing protein</fullName>
    </recommendedName>
</protein>
<name>A0A1H1HVK7_NATTX</name>
<evidence type="ECO:0000313" key="2">
    <source>
        <dbReference type="EMBL" id="SDR29491.1"/>
    </source>
</evidence>
<dbReference type="OrthoDB" id="376198at2157"/>
<keyword evidence="3" id="KW-1185">Reference proteome</keyword>
<evidence type="ECO:0000256" key="1">
    <source>
        <dbReference type="SAM" id="Phobius"/>
    </source>
</evidence>
<dbReference type="Proteomes" id="UP000198848">
    <property type="component" value="Unassembled WGS sequence"/>
</dbReference>
<feature type="transmembrane region" description="Helical" evidence="1">
    <location>
        <begin position="62"/>
        <end position="83"/>
    </location>
</feature>
<organism evidence="2 3">
    <name type="scientific">Natronobacterium texcoconense</name>
    <dbReference type="NCBI Taxonomy" id="1095778"/>
    <lineage>
        <taxon>Archaea</taxon>
        <taxon>Methanobacteriati</taxon>
        <taxon>Methanobacteriota</taxon>
        <taxon>Stenosarchaea group</taxon>
        <taxon>Halobacteria</taxon>
        <taxon>Halobacteriales</taxon>
        <taxon>Natrialbaceae</taxon>
        <taxon>Natronobacterium</taxon>
    </lineage>
</organism>
<accession>A0A1H1HVK7</accession>
<sequence>MESNTDDGATELGQDEIYLAVREGIKDALFDVFATIFLLGLALGSLWAGFQGFAAASSAVGYVLAGTALGLALVFVAAAFDLVPSFHDRLLS</sequence>
<keyword evidence="1" id="KW-0472">Membrane</keyword>